<dbReference type="PROSITE" id="PS00409">
    <property type="entry name" value="PROKAR_NTER_METHYL"/>
    <property type="match status" value="1"/>
</dbReference>
<keyword evidence="3" id="KW-1185">Reference proteome</keyword>
<name>A0ABP7M5B5_9GAMM</name>
<keyword evidence="1" id="KW-1133">Transmembrane helix</keyword>
<evidence type="ECO:0000256" key="1">
    <source>
        <dbReference type="SAM" id="Phobius"/>
    </source>
</evidence>
<evidence type="ECO:0000313" key="2">
    <source>
        <dbReference type="EMBL" id="GAA3915044.1"/>
    </source>
</evidence>
<evidence type="ECO:0008006" key="4">
    <source>
        <dbReference type="Google" id="ProtNLM"/>
    </source>
</evidence>
<dbReference type="SUPFAM" id="SSF54523">
    <property type="entry name" value="Pili subunits"/>
    <property type="match status" value="1"/>
</dbReference>
<dbReference type="InterPro" id="IPR045584">
    <property type="entry name" value="Pilin-like"/>
</dbReference>
<accession>A0ABP7M5B5</accession>
<reference evidence="3" key="1">
    <citation type="journal article" date="2019" name="Int. J. Syst. Evol. Microbiol.">
        <title>The Global Catalogue of Microorganisms (GCM) 10K type strain sequencing project: providing services to taxonomists for standard genome sequencing and annotation.</title>
        <authorList>
            <consortium name="The Broad Institute Genomics Platform"/>
            <consortium name="The Broad Institute Genome Sequencing Center for Infectious Disease"/>
            <person name="Wu L."/>
            <person name="Ma J."/>
        </authorList>
    </citation>
    <scope>NUCLEOTIDE SEQUENCE [LARGE SCALE GENOMIC DNA]</scope>
    <source>
        <strain evidence="3">JCM 17551</strain>
    </source>
</reference>
<gene>
    <name evidence="2" type="ORF">GCM10022277_06990</name>
</gene>
<dbReference type="EMBL" id="BAABBN010000004">
    <property type="protein sequence ID" value="GAA3915044.1"/>
    <property type="molecule type" value="Genomic_DNA"/>
</dbReference>
<comment type="caution">
    <text evidence="2">The sequence shown here is derived from an EMBL/GenBank/DDBJ whole genome shotgun (WGS) entry which is preliminary data.</text>
</comment>
<dbReference type="Pfam" id="PF07963">
    <property type="entry name" value="N_methyl"/>
    <property type="match status" value="1"/>
</dbReference>
<dbReference type="Gene3D" id="3.30.700.10">
    <property type="entry name" value="Glycoprotein, Type 4 Pilin"/>
    <property type="match status" value="1"/>
</dbReference>
<protein>
    <recommendedName>
        <fullName evidence="4">Prepilin-type N-terminal cleavage/methylation domain-containing protein</fullName>
    </recommendedName>
</protein>
<dbReference type="NCBIfam" id="TIGR02532">
    <property type="entry name" value="IV_pilin_GFxxxE"/>
    <property type="match status" value="1"/>
</dbReference>
<feature type="transmembrane region" description="Helical" evidence="1">
    <location>
        <begin position="33"/>
        <end position="54"/>
    </location>
</feature>
<proteinExistence type="predicted"/>
<dbReference type="Proteomes" id="UP001501565">
    <property type="component" value="Unassembled WGS sequence"/>
</dbReference>
<organism evidence="2 3">
    <name type="scientific">Litoribacillus peritrichatus</name>
    <dbReference type="NCBI Taxonomy" id="718191"/>
    <lineage>
        <taxon>Bacteria</taxon>
        <taxon>Pseudomonadati</taxon>
        <taxon>Pseudomonadota</taxon>
        <taxon>Gammaproteobacteria</taxon>
        <taxon>Oceanospirillales</taxon>
        <taxon>Oceanospirillaceae</taxon>
        <taxon>Litoribacillus</taxon>
    </lineage>
</organism>
<keyword evidence="1" id="KW-0812">Transmembrane</keyword>
<evidence type="ECO:0000313" key="3">
    <source>
        <dbReference type="Proteomes" id="UP001501565"/>
    </source>
</evidence>
<sequence length="177" mass="19291">MLNYLDLKYYQVCFLKLGVLVNNVVSVVRNESGFTLIELVMVIVILGVLSAFALPRFADLSSSAKIATLQGIEGSMRATISIIRSKAYVNGLSITSSNPGDQSAYIIETEAGTSEVDWRNLCPESQAELGDALSMIDHIDLSESGGLTKIVNNQYTRIGYDIRGSGPPHSQRLLYNL</sequence>
<dbReference type="InterPro" id="IPR012902">
    <property type="entry name" value="N_methyl_site"/>
</dbReference>
<keyword evidence="1" id="KW-0472">Membrane</keyword>